<dbReference type="Proteomes" id="UP000315295">
    <property type="component" value="Unassembled WGS sequence"/>
</dbReference>
<comment type="similarity">
    <text evidence="1">Belongs to the amino acid-polyamine-organocation (APC) superfamily. Cationic amino acid transporter (CAT) (TC 2.A.3.3) family.</text>
</comment>
<dbReference type="GO" id="GO:0005886">
    <property type="term" value="C:plasma membrane"/>
    <property type="evidence" value="ECO:0007669"/>
    <property type="project" value="TreeGrafter"/>
</dbReference>
<keyword evidence="2" id="KW-0472">Membrane</keyword>
<evidence type="ECO:0000313" key="3">
    <source>
        <dbReference type="EMBL" id="TQE03795.1"/>
    </source>
</evidence>
<evidence type="ECO:0008006" key="5">
    <source>
        <dbReference type="Google" id="ProtNLM"/>
    </source>
</evidence>
<accession>A0A540MYC1</accession>
<evidence type="ECO:0000256" key="1">
    <source>
        <dbReference type="ARBA" id="ARBA00008572"/>
    </source>
</evidence>
<evidence type="ECO:0000313" key="4">
    <source>
        <dbReference type="Proteomes" id="UP000315295"/>
    </source>
</evidence>
<keyword evidence="2" id="KW-1133">Transmembrane helix</keyword>
<dbReference type="AlphaFoldDB" id="A0A540MYC1"/>
<dbReference type="PANTHER" id="PTHR43243:SF1">
    <property type="entry name" value="CATIONIC AMINO ACID TRANSPORTER 1"/>
    <property type="match status" value="1"/>
</dbReference>
<dbReference type="EMBL" id="VIEB01000150">
    <property type="protein sequence ID" value="TQE03795.1"/>
    <property type="molecule type" value="Genomic_DNA"/>
</dbReference>
<organism evidence="3 4">
    <name type="scientific">Malus baccata</name>
    <name type="common">Siberian crab apple</name>
    <name type="synonym">Pyrus baccata</name>
    <dbReference type="NCBI Taxonomy" id="106549"/>
    <lineage>
        <taxon>Eukaryota</taxon>
        <taxon>Viridiplantae</taxon>
        <taxon>Streptophyta</taxon>
        <taxon>Embryophyta</taxon>
        <taxon>Tracheophyta</taxon>
        <taxon>Spermatophyta</taxon>
        <taxon>Magnoliopsida</taxon>
        <taxon>eudicotyledons</taxon>
        <taxon>Gunneridae</taxon>
        <taxon>Pentapetalae</taxon>
        <taxon>rosids</taxon>
        <taxon>fabids</taxon>
        <taxon>Rosales</taxon>
        <taxon>Rosaceae</taxon>
        <taxon>Amygdaloideae</taxon>
        <taxon>Maleae</taxon>
        <taxon>Malus</taxon>
    </lineage>
</organism>
<reference evidence="3 4" key="1">
    <citation type="journal article" date="2019" name="G3 (Bethesda)">
        <title>Sequencing of a Wild Apple (Malus baccata) Genome Unravels the Differences Between Cultivated and Wild Apple Species Regarding Disease Resistance and Cold Tolerance.</title>
        <authorList>
            <person name="Chen X."/>
        </authorList>
    </citation>
    <scope>NUCLEOTIDE SEQUENCE [LARGE SCALE GENOMIC DNA]</scope>
    <source>
        <strain evidence="4">cv. Shandingzi</strain>
        <tissue evidence="3">Leaves</tissue>
    </source>
</reference>
<dbReference type="Gene3D" id="1.20.1740.10">
    <property type="entry name" value="Amino acid/polyamine transporter I"/>
    <property type="match status" value="1"/>
</dbReference>
<evidence type="ECO:0000256" key="2">
    <source>
        <dbReference type="SAM" id="Phobius"/>
    </source>
</evidence>
<dbReference type="GO" id="GO:0005313">
    <property type="term" value="F:L-glutamate transmembrane transporter activity"/>
    <property type="evidence" value="ECO:0007669"/>
    <property type="project" value="TreeGrafter"/>
</dbReference>
<name>A0A540MYC1_MALBA</name>
<dbReference type="STRING" id="106549.A0A540MYC1"/>
<keyword evidence="2" id="KW-0812">Transmembrane</keyword>
<comment type="caution">
    <text evidence="3">The sequence shown here is derived from an EMBL/GenBank/DDBJ whole genome shotgun (WGS) entry which is preliminary data.</text>
</comment>
<sequence>MRDDFLSEESFQSWGNYFDALKQTPGWFVDGVLTRSADNAELVEVKARSHHEMKKTLSWWDFIWFGLGAVIGAGTFMLTGLKAKEHAGPAVMLSYIVSGVSALLSVFCYSEFAIEIPAAECWIASTSGRASDAGGDFERRPPGALHEAACGVGERGL</sequence>
<gene>
    <name evidence="3" type="ORF">C1H46_010602</name>
</gene>
<proteinExistence type="inferred from homology"/>
<dbReference type="PANTHER" id="PTHR43243">
    <property type="entry name" value="INNER MEMBRANE TRANSPORTER YGJI-RELATED"/>
    <property type="match status" value="1"/>
</dbReference>
<dbReference type="GO" id="GO:0015189">
    <property type="term" value="F:L-lysine transmembrane transporter activity"/>
    <property type="evidence" value="ECO:0007669"/>
    <property type="project" value="TreeGrafter"/>
</dbReference>
<protein>
    <recommendedName>
        <fullName evidence="5">Cationic amino acid transporter C-terminal domain-containing protein</fullName>
    </recommendedName>
</protein>
<feature type="transmembrane region" description="Helical" evidence="2">
    <location>
        <begin position="93"/>
        <end position="112"/>
    </location>
</feature>
<feature type="transmembrane region" description="Helical" evidence="2">
    <location>
        <begin position="62"/>
        <end position="81"/>
    </location>
</feature>
<keyword evidence="4" id="KW-1185">Reference proteome</keyword>